<feature type="compositionally biased region" description="Basic and acidic residues" evidence="4">
    <location>
        <begin position="291"/>
        <end position="309"/>
    </location>
</feature>
<proteinExistence type="predicted"/>
<organism evidence="7 8">
    <name type="scientific">Silurus meridionalis</name>
    <name type="common">Southern catfish</name>
    <name type="synonym">Silurus soldatovi meridionalis</name>
    <dbReference type="NCBI Taxonomy" id="175797"/>
    <lineage>
        <taxon>Eukaryota</taxon>
        <taxon>Metazoa</taxon>
        <taxon>Chordata</taxon>
        <taxon>Craniata</taxon>
        <taxon>Vertebrata</taxon>
        <taxon>Euteleostomi</taxon>
        <taxon>Actinopterygii</taxon>
        <taxon>Neopterygii</taxon>
        <taxon>Teleostei</taxon>
        <taxon>Ostariophysi</taxon>
        <taxon>Siluriformes</taxon>
        <taxon>Siluridae</taxon>
        <taxon>Silurus</taxon>
    </lineage>
</organism>
<evidence type="ECO:0000313" key="8">
    <source>
        <dbReference type="Proteomes" id="UP000606274"/>
    </source>
</evidence>
<dbReference type="Proteomes" id="UP000606274">
    <property type="component" value="Unassembled WGS sequence"/>
</dbReference>
<feature type="chain" id="PRO_5035861389" description="Ig-like domain-containing protein" evidence="5">
    <location>
        <begin position="24"/>
        <end position="309"/>
    </location>
</feature>
<dbReference type="Gene3D" id="2.60.40.10">
    <property type="entry name" value="Immunoglobulins"/>
    <property type="match status" value="1"/>
</dbReference>
<evidence type="ECO:0000256" key="5">
    <source>
        <dbReference type="SAM" id="SignalP"/>
    </source>
</evidence>
<comment type="caution">
    <text evidence="7">The sequence shown here is derived from an EMBL/GenBank/DDBJ whole genome shotgun (WGS) entry which is preliminary data.</text>
</comment>
<dbReference type="PANTHER" id="PTHR11860">
    <property type="entry name" value="POLYMERIC-IMMUNOGLOBULIN RECEPTOR"/>
    <property type="match status" value="1"/>
</dbReference>
<keyword evidence="8" id="KW-1185">Reference proteome</keyword>
<dbReference type="EMBL" id="JABFDY010000024">
    <property type="protein sequence ID" value="KAF7689240.1"/>
    <property type="molecule type" value="Genomic_DNA"/>
</dbReference>
<feature type="signal peptide" evidence="5">
    <location>
        <begin position="1"/>
        <end position="23"/>
    </location>
</feature>
<protein>
    <recommendedName>
        <fullName evidence="6">Ig-like domain-containing protein</fullName>
    </recommendedName>
</protein>
<evidence type="ECO:0000259" key="6">
    <source>
        <dbReference type="PROSITE" id="PS50835"/>
    </source>
</evidence>
<reference evidence="7" key="1">
    <citation type="submission" date="2020-08" db="EMBL/GenBank/DDBJ databases">
        <title>Chromosome-level assembly of Southern catfish (Silurus meridionalis) provides insights into visual adaptation to the nocturnal and benthic lifestyles.</title>
        <authorList>
            <person name="Zhang Y."/>
            <person name="Wang D."/>
            <person name="Peng Z."/>
        </authorList>
    </citation>
    <scope>NUCLEOTIDE SEQUENCE</scope>
    <source>
        <strain evidence="7">SWU-2019-XX</strain>
        <tissue evidence="7">Muscle</tissue>
    </source>
</reference>
<dbReference type="SMART" id="SM00409">
    <property type="entry name" value="IG"/>
    <property type="match status" value="1"/>
</dbReference>
<evidence type="ECO:0000313" key="7">
    <source>
        <dbReference type="EMBL" id="KAF7689240.1"/>
    </source>
</evidence>
<dbReference type="GO" id="GO:0005886">
    <property type="term" value="C:plasma membrane"/>
    <property type="evidence" value="ECO:0007669"/>
    <property type="project" value="TreeGrafter"/>
</dbReference>
<feature type="region of interest" description="Disordered" evidence="4">
    <location>
        <begin position="118"/>
        <end position="168"/>
    </location>
</feature>
<accession>A0A8T0AB76</accession>
<name>A0A8T0AB76_SILME</name>
<comment type="subcellular location">
    <subcellularLocation>
        <location evidence="1">Membrane</location>
    </subcellularLocation>
</comment>
<sequence length="309" mass="33696">MKKCFRSSFLLLAVSVTGVLLNAEVYERGSEGEAAVIKCPYREHYKSFPNISTEWVIDGNLSLNDNKEKNMFVVTINNLRAGDTGRYGCGIEITGQDPFTVVHLTVIMAEKPRLSTAKTTVSTVPTTEMPTSTVMSSSGGATATTGSSTQSTVSLSLSGTTSPNTPDTMKEVSVYDEIQLSSPAEENPSETPNLISSPSYYPECKTIYSIITNQKQDPHISLSLPSSPVSCGPNLHRDSTEDLQEPKYSHVEFRDAGDLKHFMKYNDLYSTAQEAVNKPNPIYSEISVSKTDSDPDHADAETPKQETSI</sequence>
<evidence type="ECO:0000256" key="3">
    <source>
        <dbReference type="ARBA" id="ARBA00023136"/>
    </source>
</evidence>
<dbReference type="InterPro" id="IPR003599">
    <property type="entry name" value="Ig_sub"/>
</dbReference>
<dbReference type="InterPro" id="IPR007110">
    <property type="entry name" value="Ig-like_dom"/>
</dbReference>
<dbReference type="InterPro" id="IPR013783">
    <property type="entry name" value="Ig-like_fold"/>
</dbReference>
<evidence type="ECO:0000256" key="4">
    <source>
        <dbReference type="SAM" id="MobiDB-lite"/>
    </source>
</evidence>
<keyword evidence="5" id="KW-0732">Signal</keyword>
<evidence type="ECO:0000256" key="2">
    <source>
        <dbReference type="ARBA" id="ARBA00022692"/>
    </source>
</evidence>
<feature type="compositionally biased region" description="Basic and acidic residues" evidence="4">
    <location>
        <begin position="235"/>
        <end position="244"/>
    </location>
</feature>
<feature type="region of interest" description="Disordered" evidence="4">
    <location>
        <begin position="279"/>
        <end position="309"/>
    </location>
</feature>
<feature type="region of interest" description="Disordered" evidence="4">
    <location>
        <begin position="225"/>
        <end position="244"/>
    </location>
</feature>
<keyword evidence="2" id="KW-0812">Transmembrane</keyword>
<dbReference type="PANTHER" id="PTHR11860:SF87">
    <property type="entry name" value="CMRF35-LIKE MOLECULE 8"/>
    <property type="match status" value="1"/>
</dbReference>
<dbReference type="SUPFAM" id="SSF48726">
    <property type="entry name" value="Immunoglobulin"/>
    <property type="match status" value="1"/>
</dbReference>
<dbReference type="AlphaFoldDB" id="A0A8T0AB76"/>
<dbReference type="InterPro" id="IPR050671">
    <property type="entry name" value="CD300_family_receptors"/>
</dbReference>
<dbReference type="GO" id="GO:0004888">
    <property type="term" value="F:transmembrane signaling receptor activity"/>
    <property type="evidence" value="ECO:0007669"/>
    <property type="project" value="TreeGrafter"/>
</dbReference>
<gene>
    <name evidence="7" type="ORF">HF521_012593</name>
</gene>
<feature type="domain" description="Ig-like" evidence="6">
    <location>
        <begin position="31"/>
        <end position="100"/>
    </location>
</feature>
<dbReference type="PROSITE" id="PS50835">
    <property type="entry name" value="IG_LIKE"/>
    <property type="match status" value="1"/>
</dbReference>
<feature type="compositionally biased region" description="Low complexity" evidence="4">
    <location>
        <begin position="119"/>
        <end position="162"/>
    </location>
</feature>
<evidence type="ECO:0000256" key="1">
    <source>
        <dbReference type="ARBA" id="ARBA00004370"/>
    </source>
</evidence>
<dbReference type="InterPro" id="IPR036179">
    <property type="entry name" value="Ig-like_dom_sf"/>
</dbReference>
<keyword evidence="3" id="KW-0472">Membrane</keyword>